<keyword evidence="2" id="KW-0813">Transport</keyword>
<evidence type="ECO:0000256" key="3">
    <source>
        <dbReference type="ARBA" id="ARBA00022729"/>
    </source>
</evidence>
<dbReference type="Proteomes" id="UP000886876">
    <property type="component" value="Unassembled WGS sequence"/>
</dbReference>
<evidence type="ECO:0000256" key="4">
    <source>
        <dbReference type="SAM" id="SignalP"/>
    </source>
</evidence>
<dbReference type="Pfam" id="PF13416">
    <property type="entry name" value="SBP_bac_8"/>
    <property type="match status" value="1"/>
</dbReference>
<dbReference type="GO" id="GO:0042956">
    <property type="term" value="P:maltodextrin transmembrane transport"/>
    <property type="evidence" value="ECO:0007669"/>
    <property type="project" value="TreeGrafter"/>
</dbReference>
<feature type="signal peptide" evidence="4">
    <location>
        <begin position="1"/>
        <end position="18"/>
    </location>
</feature>
<dbReference type="Gene3D" id="3.40.190.10">
    <property type="entry name" value="Periplasmic binding protein-like II"/>
    <property type="match status" value="1"/>
</dbReference>
<feature type="chain" id="PRO_5038952380" evidence="4">
    <location>
        <begin position="19"/>
        <end position="433"/>
    </location>
</feature>
<sequence length="433" mass="47299">MKKLLALLLALVMVFSLAACGQEPAGDGGNDGDDGSTNDGEGYELVMWMFSDATMNEQGELFDKWRSDFLSQHPEVKSIEFIAKGDSELLTGVTAGVGLPDVLMSSFTYGRSYLDAVDILDLSDLYADEEWADGFYEDAVAVTNVDGGYWAIPFMSYVPLIWRNLDALEAAGIDPAEGEPTMDAFIEHLKQVNDAGLIATHSWSAGGVYGPGAVMGADFEKYGNPLEIVDGKTTVEPTALTRTFEYILKINEQGNTWAYSDDAAVEAFKSGEMAYLLGGPWDEPAWQQAGVNYDVVLVPPYEEGSNVYGGFFGWDGFYGIDSGDEGRNEAIKAWLKYLGSFDVMKEFTEVIGRPTLRESVMNDPEVQANPVAAVQAKGMEYTRLRIDYFTYSFYWITPVTDLAVKVADGSMTPEEAAAQFVEDLNALYADAGA</sequence>
<dbReference type="AlphaFoldDB" id="A0A9D1G611"/>
<evidence type="ECO:0000256" key="2">
    <source>
        <dbReference type="ARBA" id="ARBA00022448"/>
    </source>
</evidence>
<accession>A0A9D1G611</accession>
<protein>
    <submittedName>
        <fullName evidence="5">Carbohydrate ABC transporter substrate-binding protein</fullName>
    </submittedName>
</protein>
<dbReference type="PANTHER" id="PTHR30061:SF50">
    <property type="entry name" value="MALTOSE_MALTODEXTRIN-BINDING PERIPLASMIC PROTEIN"/>
    <property type="match status" value="1"/>
</dbReference>
<name>A0A9D1G611_9FIRM</name>
<reference evidence="5" key="1">
    <citation type="submission" date="2020-10" db="EMBL/GenBank/DDBJ databases">
        <authorList>
            <person name="Gilroy R."/>
        </authorList>
    </citation>
    <scope>NUCLEOTIDE SEQUENCE</scope>
    <source>
        <strain evidence="5">ChiHecec3B27-6122</strain>
    </source>
</reference>
<reference evidence="5" key="2">
    <citation type="journal article" date="2021" name="PeerJ">
        <title>Extensive microbial diversity within the chicken gut microbiome revealed by metagenomics and culture.</title>
        <authorList>
            <person name="Gilroy R."/>
            <person name="Ravi A."/>
            <person name="Getino M."/>
            <person name="Pursley I."/>
            <person name="Horton D.L."/>
            <person name="Alikhan N.F."/>
            <person name="Baker D."/>
            <person name="Gharbi K."/>
            <person name="Hall N."/>
            <person name="Watson M."/>
            <person name="Adriaenssens E.M."/>
            <person name="Foster-Nyarko E."/>
            <person name="Jarju S."/>
            <person name="Secka A."/>
            <person name="Antonio M."/>
            <person name="Oren A."/>
            <person name="Chaudhuri R.R."/>
            <person name="La Ragione R."/>
            <person name="Hildebrand F."/>
            <person name="Pallen M.J."/>
        </authorList>
    </citation>
    <scope>NUCLEOTIDE SEQUENCE</scope>
    <source>
        <strain evidence="5">ChiHecec3B27-6122</strain>
    </source>
</reference>
<dbReference type="SUPFAM" id="SSF53850">
    <property type="entry name" value="Periplasmic binding protein-like II"/>
    <property type="match status" value="1"/>
</dbReference>
<proteinExistence type="inferred from homology"/>
<dbReference type="GO" id="GO:0055052">
    <property type="term" value="C:ATP-binding cassette (ABC) transporter complex, substrate-binding subunit-containing"/>
    <property type="evidence" value="ECO:0007669"/>
    <property type="project" value="TreeGrafter"/>
</dbReference>
<dbReference type="PROSITE" id="PS51257">
    <property type="entry name" value="PROKAR_LIPOPROTEIN"/>
    <property type="match status" value="1"/>
</dbReference>
<dbReference type="GO" id="GO:1901982">
    <property type="term" value="F:maltose binding"/>
    <property type="evidence" value="ECO:0007669"/>
    <property type="project" value="TreeGrafter"/>
</dbReference>
<gene>
    <name evidence="5" type="ORF">IAD42_07840</name>
</gene>
<evidence type="ECO:0000313" key="6">
    <source>
        <dbReference type="Proteomes" id="UP000886876"/>
    </source>
</evidence>
<dbReference type="PANTHER" id="PTHR30061">
    <property type="entry name" value="MALTOSE-BINDING PERIPLASMIC PROTEIN"/>
    <property type="match status" value="1"/>
</dbReference>
<dbReference type="EMBL" id="DVJS01000196">
    <property type="protein sequence ID" value="HIS97868.1"/>
    <property type="molecule type" value="Genomic_DNA"/>
</dbReference>
<evidence type="ECO:0000256" key="1">
    <source>
        <dbReference type="ARBA" id="ARBA00008520"/>
    </source>
</evidence>
<dbReference type="GO" id="GO:0015768">
    <property type="term" value="P:maltose transport"/>
    <property type="evidence" value="ECO:0007669"/>
    <property type="project" value="TreeGrafter"/>
</dbReference>
<evidence type="ECO:0000313" key="5">
    <source>
        <dbReference type="EMBL" id="HIS97868.1"/>
    </source>
</evidence>
<comment type="similarity">
    <text evidence="1">Belongs to the bacterial solute-binding protein 1 family.</text>
</comment>
<keyword evidence="3 4" id="KW-0732">Signal</keyword>
<dbReference type="InterPro" id="IPR006059">
    <property type="entry name" value="SBP"/>
</dbReference>
<organism evidence="5 6">
    <name type="scientific">Candidatus Scatomorpha pullistercoris</name>
    <dbReference type="NCBI Taxonomy" id="2840929"/>
    <lineage>
        <taxon>Bacteria</taxon>
        <taxon>Bacillati</taxon>
        <taxon>Bacillota</taxon>
        <taxon>Clostridia</taxon>
        <taxon>Eubacteriales</taxon>
        <taxon>Candidatus Scatomorpha</taxon>
    </lineage>
</organism>
<comment type="caution">
    <text evidence="5">The sequence shown here is derived from an EMBL/GenBank/DDBJ whole genome shotgun (WGS) entry which is preliminary data.</text>
</comment>